<proteinExistence type="predicted"/>
<accession>A0A0F3NKE6</accession>
<comment type="caution">
    <text evidence="2">The sequence shown here is derived from an EMBL/GenBank/DDBJ whole genome shotgun (WGS) entry which is preliminary data.</text>
</comment>
<evidence type="ECO:0000256" key="1">
    <source>
        <dbReference type="SAM" id="MobiDB-lite"/>
    </source>
</evidence>
<organism evidence="2 3">
    <name type="scientific">Anaplasma phagocytophilum str. NCH-1</name>
    <dbReference type="NCBI Taxonomy" id="1359161"/>
    <lineage>
        <taxon>Bacteria</taxon>
        <taxon>Pseudomonadati</taxon>
        <taxon>Pseudomonadota</taxon>
        <taxon>Alphaproteobacteria</taxon>
        <taxon>Rickettsiales</taxon>
        <taxon>Anaplasmataceae</taxon>
        <taxon>Anaplasma</taxon>
        <taxon>phagocytophilum group</taxon>
    </lineage>
</organism>
<evidence type="ECO:0000313" key="2">
    <source>
        <dbReference type="EMBL" id="KJV68510.1"/>
    </source>
</evidence>
<gene>
    <name evidence="2" type="ORF">EPHNCH_0151</name>
</gene>
<feature type="region of interest" description="Disordered" evidence="1">
    <location>
        <begin position="24"/>
        <end position="45"/>
    </location>
</feature>
<name>A0A0F3NKE6_ANAPH</name>
<protein>
    <submittedName>
        <fullName evidence="2">Uncharacterized protein</fullName>
    </submittedName>
</protein>
<dbReference type="PATRIC" id="fig|1359161.3.peg.157"/>
<dbReference type="EMBL" id="LANT01000001">
    <property type="protein sequence ID" value="KJV68510.1"/>
    <property type="molecule type" value="Genomic_DNA"/>
</dbReference>
<dbReference type="Proteomes" id="UP000033754">
    <property type="component" value="Unassembled WGS sequence"/>
</dbReference>
<dbReference type="AlphaFoldDB" id="A0A0F3NKE6"/>
<reference evidence="2 3" key="1">
    <citation type="submission" date="2015-01" db="EMBL/GenBank/DDBJ databases">
        <title>Genome Sequencing of Rickettsiales.</title>
        <authorList>
            <person name="Daugherty S.C."/>
            <person name="Su Q."/>
            <person name="Abolude K."/>
            <person name="Beier-Sexton M."/>
            <person name="Carlyon J.A."/>
            <person name="Carter R."/>
            <person name="Day N.P."/>
            <person name="Dumler S.J."/>
            <person name="Dyachenko V."/>
            <person name="Godinez A."/>
            <person name="Kurtti T.J."/>
            <person name="Lichay M."/>
            <person name="Mullins K.E."/>
            <person name="Ott S."/>
            <person name="Pappas-Brown V."/>
            <person name="Paris D.H."/>
            <person name="Patel P."/>
            <person name="Richards A.L."/>
            <person name="Sadzewicz L."/>
            <person name="Sears K."/>
            <person name="Seidman D."/>
            <person name="Sengamalay N."/>
            <person name="Stenos J."/>
            <person name="Tallon L.J."/>
            <person name="Vincent G."/>
            <person name="Fraser C.M."/>
            <person name="Munderloh U."/>
            <person name="Dunning-Hotopp J.C."/>
        </authorList>
    </citation>
    <scope>NUCLEOTIDE SEQUENCE [LARGE SCALE GENOMIC DNA]</scope>
    <source>
        <strain evidence="2 3">NCH-1</strain>
    </source>
</reference>
<sequence length="71" mass="7954">MIGDLLMKILREICAFFENINHKKKDNDISSNDGQSSRTKDENDHCLQSVSPMVMEIASSESGKEEGNHEA</sequence>
<evidence type="ECO:0000313" key="3">
    <source>
        <dbReference type="Proteomes" id="UP000033754"/>
    </source>
</evidence>